<organism evidence="1 2">
    <name type="scientific">Selenomonas ruminantium</name>
    <dbReference type="NCBI Taxonomy" id="971"/>
    <lineage>
        <taxon>Bacteria</taxon>
        <taxon>Bacillati</taxon>
        <taxon>Bacillota</taxon>
        <taxon>Negativicutes</taxon>
        <taxon>Selenomonadales</taxon>
        <taxon>Selenomonadaceae</taxon>
        <taxon>Selenomonas</taxon>
    </lineage>
</organism>
<accession>A0A1H0U221</accession>
<evidence type="ECO:0000313" key="2">
    <source>
        <dbReference type="Proteomes" id="UP000182412"/>
    </source>
</evidence>
<gene>
    <name evidence="1" type="ORF">SAMN05216366_1282</name>
</gene>
<dbReference type="Proteomes" id="UP000182412">
    <property type="component" value="Unassembled WGS sequence"/>
</dbReference>
<dbReference type="OrthoDB" id="286090at2"/>
<reference evidence="1 2" key="1">
    <citation type="submission" date="2016-10" db="EMBL/GenBank/DDBJ databases">
        <authorList>
            <person name="de Groot N.N."/>
        </authorList>
    </citation>
    <scope>NUCLEOTIDE SEQUENCE [LARGE SCALE GENOMIC DNA]</scope>
    <source>
        <strain evidence="1 2">S137</strain>
    </source>
</reference>
<name>A0A1H0U221_SELRU</name>
<protein>
    <submittedName>
        <fullName evidence="1">Uncharacterized protein</fullName>
    </submittedName>
</protein>
<dbReference type="RefSeq" id="WP_074573034.1">
    <property type="nucleotide sequence ID" value="NZ_FNJQ01000028.1"/>
</dbReference>
<dbReference type="AlphaFoldDB" id="A0A1H0U221"/>
<evidence type="ECO:0000313" key="1">
    <source>
        <dbReference type="EMBL" id="SDP60243.1"/>
    </source>
</evidence>
<dbReference type="EMBL" id="FNJQ01000028">
    <property type="protein sequence ID" value="SDP60243.1"/>
    <property type="molecule type" value="Genomic_DNA"/>
</dbReference>
<sequence>MISIRVSKYNPIFRDKNGAYKKSEWISYYDIGKCFEGEVFTEEQYLAVENGYLNVIKNLYEIYPSLILHIEGLEPIDKNIDRWQDDDEITRDKIEELVRAILREKVWCKLINENVEVHFGYDYYMYIVFIKGYSIRSIIKYLKIIRQNGLFIEKKPVIYYE</sequence>
<proteinExistence type="predicted"/>